<proteinExistence type="predicted"/>
<dbReference type="CDD" id="cd06561">
    <property type="entry name" value="AlkD_like"/>
    <property type="match status" value="1"/>
</dbReference>
<name>A0A2M7XEG2_9BACT</name>
<dbReference type="PANTHER" id="PTHR34070">
    <property type="entry name" value="ARMADILLO-TYPE FOLD"/>
    <property type="match status" value="1"/>
</dbReference>
<dbReference type="PANTHER" id="PTHR34070:SF1">
    <property type="entry name" value="DNA ALKYLATION REPAIR PROTEIN"/>
    <property type="match status" value="1"/>
</dbReference>
<dbReference type="SUPFAM" id="SSF48371">
    <property type="entry name" value="ARM repeat"/>
    <property type="match status" value="1"/>
</dbReference>
<organism evidence="1 2">
    <name type="scientific">Candidatus Uhrbacteria bacterium CG_4_9_14_3_um_filter_41_35</name>
    <dbReference type="NCBI Taxonomy" id="1975034"/>
    <lineage>
        <taxon>Bacteria</taxon>
        <taxon>Candidatus Uhriibacteriota</taxon>
    </lineage>
</organism>
<protein>
    <submittedName>
        <fullName evidence="1">DNA alkylation repair protein</fullName>
    </submittedName>
</protein>
<accession>A0A2M7XEG2</accession>
<dbReference type="InterPro" id="IPR014825">
    <property type="entry name" value="DNA_alkylation"/>
</dbReference>
<gene>
    <name evidence="1" type="ORF">CO173_03305</name>
</gene>
<evidence type="ECO:0000313" key="2">
    <source>
        <dbReference type="Proteomes" id="UP000231263"/>
    </source>
</evidence>
<dbReference type="InterPro" id="IPR016024">
    <property type="entry name" value="ARM-type_fold"/>
</dbReference>
<dbReference type="Gene3D" id="1.25.10.90">
    <property type="match status" value="1"/>
</dbReference>
<reference evidence="2" key="1">
    <citation type="submission" date="2017-09" db="EMBL/GenBank/DDBJ databases">
        <title>Depth-based differentiation of microbial function through sediment-hosted aquifers and enrichment of novel symbionts in the deep terrestrial subsurface.</title>
        <authorList>
            <person name="Probst A.J."/>
            <person name="Ladd B."/>
            <person name="Jarett J.K."/>
            <person name="Geller-Mcgrath D.E."/>
            <person name="Sieber C.M.K."/>
            <person name="Emerson J.B."/>
            <person name="Anantharaman K."/>
            <person name="Thomas B.C."/>
            <person name="Malmstrom R."/>
            <person name="Stieglmeier M."/>
            <person name="Klingl A."/>
            <person name="Woyke T."/>
            <person name="Ryan C.M."/>
            <person name="Banfield J.F."/>
        </authorList>
    </citation>
    <scope>NUCLEOTIDE SEQUENCE [LARGE SCALE GENOMIC DNA]</scope>
</reference>
<sequence length="238" mass="28213">MSVKNLKAELHSYASPERKKTNEWFFKTGEGEYGFGDKFIGISMTHTRKVARHYHNLKLSDLHKLLTSPIHEERMTALLILVAKFEKAGEELQTDIFEFYLENDKHINNWDLVDTSAPKIIGAYVFKHPSKKSILIRYSKSKNLWQRRIAIIATFAFIRDNQFDLTMKIAKTLLLDSHDLTHKAVGWMLREVWKRDHRLVEKFLIDNYNKVPRTTLRYAIERMVEFKRKQFLNKTLDL</sequence>
<dbReference type="Pfam" id="PF08713">
    <property type="entry name" value="DNA_alkylation"/>
    <property type="match status" value="1"/>
</dbReference>
<comment type="caution">
    <text evidence="1">The sequence shown here is derived from an EMBL/GenBank/DDBJ whole genome shotgun (WGS) entry which is preliminary data.</text>
</comment>
<dbReference type="EMBL" id="PFWT01000012">
    <property type="protein sequence ID" value="PJA46254.1"/>
    <property type="molecule type" value="Genomic_DNA"/>
</dbReference>
<evidence type="ECO:0000313" key="1">
    <source>
        <dbReference type="EMBL" id="PJA46254.1"/>
    </source>
</evidence>
<dbReference type="Proteomes" id="UP000231263">
    <property type="component" value="Unassembled WGS sequence"/>
</dbReference>
<dbReference type="AlphaFoldDB" id="A0A2M7XEG2"/>